<dbReference type="SUPFAM" id="SSF81606">
    <property type="entry name" value="PP2C-like"/>
    <property type="match status" value="1"/>
</dbReference>
<dbReference type="InterPro" id="IPR001932">
    <property type="entry name" value="PPM-type_phosphatase-like_dom"/>
</dbReference>
<comment type="caution">
    <text evidence="2">The sequence shown here is derived from an EMBL/GenBank/DDBJ whole genome shotgun (WGS) entry which is preliminary data.</text>
</comment>
<dbReference type="Pfam" id="PF13672">
    <property type="entry name" value="PP2C_2"/>
    <property type="match status" value="1"/>
</dbReference>
<dbReference type="PROSITE" id="PS51746">
    <property type="entry name" value="PPM_2"/>
    <property type="match status" value="1"/>
</dbReference>
<dbReference type="Proteomes" id="UP000480854">
    <property type="component" value="Unassembled WGS sequence"/>
</dbReference>
<feature type="domain" description="PPM-type phosphatase" evidence="1">
    <location>
        <begin position="2"/>
        <end position="252"/>
    </location>
</feature>
<dbReference type="Gene3D" id="3.60.40.10">
    <property type="entry name" value="PPM-type phosphatase domain"/>
    <property type="match status" value="1"/>
</dbReference>
<reference evidence="2 3" key="1">
    <citation type="submission" date="2018-07" db="EMBL/GenBank/DDBJ databases">
        <title>Genome sequence of Azospirillum sp. ATCC 49961.</title>
        <authorList>
            <person name="Sant'Anna F.H."/>
            <person name="Baldani J.I."/>
            <person name="Zilli J.E."/>
            <person name="Reis V.M."/>
            <person name="Hartmann A."/>
            <person name="Cruz L."/>
            <person name="de Souza E.M."/>
            <person name="de Oliveira Pedrosa F."/>
            <person name="Passaglia L.M.P."/>
        </authorList>
    </citation>
    <scope>NUCLEOTIDE SEQUENCE [LARGE SCALE GENOMIC DNA]</scope>
    <source>
        <strain evidence="2 3">ATCC 49961</strain>
    </source>
</reference>
<dbReference type="CDD" id="cd00143">
    <property type="entry name" value="PP2Cc"/>
    <property type="match status" value="1"/>
</dbReference>
<dbReference type="InterPro" id="IPR036457">
    <property type="entry name" value="PPM-type-like_dom_sf"/>
</dbReference>
<keyword evidence="3" id="KW-1185">Reference proteome</keyword>
<dbReference type="OrthoDB" id="9801841at2"/>
<dbReference type="SMART" id="SM00332">
    <property type="entry name" value="PP2Cc"/>
    <property type="match status" value="1"/>
</dbReference>
<organism evidence="2 3">
    <name type="scientific">Roseomonas genomospecies 6</name>
    <dbReference type="NCBI Taxonomy" id="214106"/>
    <lineage>
        <taxon>Bacteria</taxon>
        <taxon>Pseudomonadati</taxon>
        <taxon>Pseudomonadota</taxon>
        <taxon>Alphaproteobacteria</taxon>
        <taxon>Acetobacterales</taxon>
        <taxon>Roseomonadaceae</taxon>
        <taxon>Roseomonas</taxon>
    </lineage>
</organism>
<evidence type="ECO:0000259" key="1">
    <source>
        <dbReference type="PROSITE" id="PS51746"/>
    </source>
</evidence>
<dbReference type="AlphaFoldDB" id="A0A9W7TYM8"/>
<gene>
    <name evidence="2" type="ORF">DS843_09780</name>
</gene>
<dbReference type="SMART" id="SM00331">
    <property type="entry name" value="PP2C_SIG"/>
    <property type="match status" value="1"/>
</dbReference>
<name>A0A9W7TYM8_9PROT</name>
<accession>A0A9W7TYM8</accession>
<protein>
    <submittedName>
        <fullName evidence="2">Serine/threonine-protein phosphatase</fullName>
    </submittedName>
</protein>
<evidence type="ECO:0000313" key="2">
    <source>
        <dbReference type="EMBL" id="KAA0681345.1"/>
    </source>
</evidence>
<evidence type="ECO:0000313" key="3">
    <source>
        <dbReference type="Proteomes" id="UP000480854"/>
    </source>
</evidence>
<dbReference type="EMBL" id="QOKW01000006">
    <property type="protein sequence ID" value="KAA0681345.1"/>
    <property type="molecule type" value="Genomic_DNA"/>
</dbReference>
<sequence length="257" mass="27257">MIAAGRTDVGRARARNEDAFHLDPTLGLAVVCDGMGGHAGGDIASRTAVDAVAATIAGHDRAHERMAEEERAAGAASLARTAVVAANRRIHALNRQRGFPDGRGMGTTLVGLWRVPGTGQPGTGRIVVFHAGDSRLYRLRDGELRLLTRDHSLYQVWLDNGRRGPAPHRNIIIRALGTGDQLEPDVTLHDLAPDDLYLLCSDGLTGVVPEGVIQRTLTQQPRPAAEDACARLIDLANGAGGPDNITIILARFVLASA</sequence>
<proteinExistence type="predicted"/>